<gene>
    <name evidence="1" type="ORF">OGAPHI_006221</name>
</gene>
<proteinExistence type="predicted"/>
<name>A0A9P8NYE0_9ASCO</name>
<reference evidence="1" key="2">
    <citation type="submission" date="2021-01" db="EMBL/GenBank/DDBJ databases">
        <authorList>
            <person name="Schikora-Tamarit M.A."/>
        </authorList>
    </citation>
    <scope>NUCLEOTIDE SEQUENCE</scope>
    <source>
        <strain evidence="1">CBS6075</strain>
    </source>
</reference>
<reference evidence="1" key="1">
    <citation type="journal article" date="2021" name="Open Biol.">
        <title>Shared evolutionary footprints suggest mitochondrial oxidative damage underlies multiple complex I losses in fungi.</title>
        <authorList>
            <person name="Schikora-Tamarit M.A."/>
            <person name="Marcet-Houben M."/>
            <person name="Nosek J."/>
            <person name="Gabaldon T."/>
        </authorList>
    </citation>
    <scope>NUCLEOTIDE SEQUENCE</scope>
    <source>
        <strain evidence="1">CBS6075</strain>
    </source>
</reference>
<evidence type="ECO:0000313" key="1">
    <source>
        <dbReference type="EMBL" id="KAH3662040.1"/>
    </source>
</evidence>
<dbReference type="EMBL" id="JAEUBE010000414">
    <property type="protein sequence ID" value="KAH3662040.1"/>
    <property type="molecule type" value="Genomic_DNA"/>
</dbReference>
<dbReference type="GeneID" id="70238185"/>
<protein>
    <submittedName>
        <fullName evidence="1">Uncharacterized protein</fullName>
    </submittedName>
</protein>
<comment type="caution">
    <text evidence="1">The sequence shown here is derived from an EMBL/GenBank/DDBJ whole genome shotgun (WGS) entry which is preliminary data.</text>
</comment>
<sequence length="503" mass="55802">MHAAEPAGSPGFAACLVEIQLVVVELVKHLGDTQVSLKSQSKVGDCFFVVLVTKCLSVLSQIAFCALNQEPDRLHDVQVLESIWAFVVLGERRDGIDGLVDVVCTQIIFGGFGVDESVLQVEFQTFVHHRGSLVQLVQSLEDTGFHDVQLDQCWGVANGHVYLFQGSRVFPHMVVVLGKEVCCPAVGEWLVLSVVEEIRNDRVNGGSVGLALVQRLHIDKRGWNTPFELSHDHHSCFFDPVEIFQSCLVIAGLRNDLVPVKQTFGVLKVVRFLQLVADQIFNAAKNFFSVHQVSVQMMCHSRSGPVGTVTRLVFQVPESRLWQILVVSDLTLHGAQITQNVLVGGTVVHGSLIPFGRLLVFQSVERTFGKHRERDLFLDTKLLQSRRKSLRDLAQVWQGELIEISRTQLSTPTLENLQHLSTSLDLQGQELHSHVGGHLQKLVGLLRVLEQPLLDKSVDLGSSSFNHVAHQSPWGSAEPKQRNTAIQLVSRGGYGIECPRQFL</sequence>
<dbReference type="RefSeq" id="XP_046059144.1">
    <property type="nucleotide sequence ID" value="XM_046207486.1"/>
</dbReference>
<dbReference type="Proteomes" id="UP000769157">
    <property type="component" value="Unassembled WGS sequence"/>
</dbReference>
<organism evidence="1 2">
    <name type="scientific">Ogataea philodendri</name>
    <dbReference type="NCBI Taxonomy" id="1378263"/>
    <lineage>
        <taxon>Eukaryota</taxon>
        <taxon>Fungi</taxon>
        <taxon>Dikarya</taxon>
        <taxon>Ascomycota</taxon>
        <taxon>Saccharomycotina</taxon>
        <taxon>Pichiomycetes</taxon>
        <taxon>Pichiales</taxon>
        <taxon>Pichiaceae</taxon>
        <taxon>Ogataea</taxon>
    </lineage>
</organism>
<dbReference type="AlphaFoldDB" id="A0A9P8NYE0"/>
<keyword evidence="2" id="KW-1185">Reference proteome</keyword>
<evidence type="ECO:0000313" key="2">
    <source>
        <dbReference type="Proteomes" id="UP000769157"/>
    </source>
</evidence>
<accession>A0A9P8NYE0</accession>